<feature type="transmembrane region" description="Helical" evidence="12">
    <location>
        <begin position="716"/>
        <end position="735"/>
    </location>
</feature>
<dbReference type="Gene3D" id="1.20.1560.10">
    <property type="entry name" value="ABC transporter type 1, transmembrane domain"/>
    <property type="match status" value="1"/>
</dbReference>
<feature type="transmembrane region" description="Helical" evidence="12">
    <location>
        <begin position="341"/>
        <end position="359"/>
    </location>
</feature>
<evidence type="ECO:0000313" key="15">
    <source>
        <dbReference type="EMBL" id="RHY22948.1"/>
    </source>
</evidence>
<dbReference type="Proteomes" id="UP000285060">
    <property type="component" value="Unassembled WGS sequence"/>
</dbReference>
<organism evidence="15 16">
    <name type="scientific">Aphanomyces invadans</name>
    <dbReference type="NCBI Taxonomy" id="157072"/>
    <lineage>
        <taxon>Eukaryota</taxon>
        <taxon>Sar</taxon>
        <taxon>Stramenopiles</taxon>
        <taxon>Oomycota</taxon>
        <taxon>Saprolegniomycetes</taxon>
        <taxon>Saprolegniales</taxon>
        <taxon>Verrucalvaceae</taxon>
        <taxon>Aphanomyces</taxon>
    </lineage>
</organism>
<dbReference type="SUPFAM" id="SSF52540">
    <property type="entry name" value="P-loop containing nucleoside triphosphate hydrolases"/>
    <property type="match status" value="2"/>
</dbReference>
<evidence type="ECO:0000256" key="1">
    <source>
        <dbReference type="ARBA" id="ARBA00004141"/>
    </source>
</evidence>
<feature type="non-terminal residue" evidence="15">
    <location>
        <position position="1082"/>
    </location>
</feature>
<feature type="domain" description="ABC transporter" evidence="13">
    <location>
        <begin position="401"/>
        <end position="624"/>
    </location>
</feature>
<dbReference type="GO" id="GO:0016887">
    <property type="term" value="F:ATP hydrolysis activity"/>
    <property type="evidence" value="ECO:0007669"/>
    <property type="project" value="InterPro"/>
</dbReference>
<feature type="transmembrane region" description="Helical" evidence="12">
    <location>
        <begin position="852"/>
        <end position="870"/>
    </location>
</feature>
<feature type="compositionally biased region" description="Polar residues" evidence="11">
    <location>
        <begin position="15"/>
        <end position="28"/>
    </location>
</feature>
<dbReference type="SMART" id="SM00382">
    <property type="entry name" value="AAA"/>
    <property type="match status" value="1"/>
</dbReference>
<feature type="transmembrane region" description="Helical" evidence="12">
    <location>
        <begin position="929"/>
        <end position="954"/>
    </location>
</feature>
<keyword evidence="2" id="KW-0813">Transport</keyword>
<dbReference type="InterPro" id="IPR039421">
    <property type="entry name" value="Type_1_exporter"/>
</dbReference>
<dbReference type="InterPro" id="IPR036640">
    <property type="entry name" value="ABC1_TM_sf"/>
</dbReference>
<evidence type="ECO:0000256" key="7">
    <source>
        <dbReference type="ARBA" id="ARBA00022967"/>
    </source>
</evidence>
<evidence type="ECO:0000256" key="4">
    <source>
        <dbReference type="ARBA" id="ARBA00022737"/>
    </source>
</evidence>
<comment type="subcellular location">
    <subcellularLocation>
        <location evidence="1">Membrane</location>
        <topology evidence="1">Multi-pass membrane protein</topology>
    </subcellularLocation>
</comment>
<dbReference type="CDD" id="cd03249">
    <property type="entry name" value="ABC_MTABC3_MDL1_MDL2"/>
    <property type="match status" value="1"/>
</dbReference>
<feature type="domain" description="ABC transmembrane type-1" evidence="14">
    <location>
        <begin position="705"/>
        <end position="995"/>
    </location>
</feature>
<evidence type="ECO:0000256" key="10">
    <source>
        <dbReference type="ARBA" id="ARBA00023180"/>
    </source>
</evidence>
<dbReference type="Gene3D" id="3.40.50.300">
    <property type="entry name" value="P-loop containing nucleotide triphosphate hydrolases"/>
    <property type="match status" value="2"/>
</dbReference>
<keyword evidence="3 12" id="KW-0812">Transmembrane</keyword>
<dbReference type="PROSITE" id="PS00211">
    <property type="entry name" value="ABC_TRANSPORTER_1"/>
    <property type="match status" value="1"/>
</dbReference>
<evidence type="ECO:0000256" key="3">
    <source>
        <dbReference type="ARBA" id="ARBA00022692"/>
    </source>
</evidence>
<dbReference type="EMBL" id="QUSY01001958">
    <property type="protein sequence ID" value="RHY22948.1"/>
    <property type="molecule type" value="Genomic_DNA"/>
</dbReference>
<feature type="transmembrane region" description="Helical" evidence="12">
    <location>
        <begin position="289"/>
        <end position="312"/>
    </location>
</feature>
<comment type="caution">
    <text evidence="15">The sequence shown here is derived from an EMBL/GenBank/DDBJ whole genome shotgun (WGS) entry which is preliminary data.</text>
</comment>
<dbReference type="VEuPathDB" id="FungiDB:H310_08640"/>
<evidence type="ECO:0000256" key="5">
    <source>
        <dbReference type="ARBA" id="ARBA00022741"/>
    </source>
</evidence>
<dbReference type="InterPro" id="IPR017871">
    <property type="entry name" value="ABC_transporter-like_CS"/>
</dbReference>
<sequence>MTTDPTADKYHQVASPANSTSVPVSTAESADVSDPVPPRLASLAQLFHFADRTDYVLMAVGSIAAIATGLCEPIQMVLLGNVINAFTKPQESTSAVPFDRDAFQRGIYHVFVQLVILAAVVFVCGLLQIACWSITSSRQAKKIRHAFASAILRQEVAWFDTVDPMQLATRVAHTTLLVQEGIGRKVGDGINFCSIGVTGLGLAFYYGWQLSLVLLAFVPLMTISSYCMTKAVTAAVESGAKAYAYAGGIAQESLSNVKIVHVLNTLQAAVDKYSAALHDSQAAGIRKGFAVGIGTGIDLYILFSTYAAAMYYGATLVVRDQLGDSSQSCALSSQCYDSGRIITAFFCVAIGASAFGRMAPSLEATTIARSAIFELFELIHRNPSVDTSSAGVTLDAVQGHITLEDVQFAYPSRPNVPVCCGITLSIPAGQTIAVVGASGCGKSTIVSLVERFYDPLSGRVTLDGHDLKALNVKWLRDQIGLVGQEPCLFSDTIAANIRHGKPSATIEEIHEAAKKPMLGDRGAQLSGGQKQRIAIARAIIKNPAVLLLDEATSALDTESEAVVQASLDQLLASRQRTTIIIAHRLSTIRDADRIVVMGHGKVLEDGNHESLLQLENGHYRALVGAQVRHGDTIETILEHSHSIDLTKEVAMVSSLPLARRKMDDGTSENTNDGDQVDLDHLRMAAPNVPLSRVWGLSAPDAWHVVIGSGGALFHGAMYPMWGVLLTKCTVVFFQLDSTVDVMRAEALKWSMGFVIMGVVVLVAVTAQNHQFAIVCERLTGRIRGMCFQSMLHQDMAWFDDPKHTAGALTTRLATDSAAVRVMTAETLNAILLNVATLGVAFGISFYNSWRMTVAFLGALPFMAASQMLQMQMMTAQTNKSVNEGDIKAGARLSEAINAIRTVASFNLEGATTLAYLDSLLASASADTKVGVVAGIAYSVAQSTMIYAMSAIFYYGGWLMLRGLVNFQSMFMVLNPILFCSFGVGIAAQGMGDVGKAKKAVNSIFAIIDRQPPIDCASNQGLQLEHVHGDLELRGLEFSYPSRPDSKIYSNYNLKIKSGQTVALVGGSGSGKSTAINLIERFY</sequence>
<dbReference type="GO" id="GO:0140359">
    <property type="term" value="F:ABC-type transporter activity"/>
    <property type="evidence" value="ECO:0007669"/>
    <property type="project" value="InterPro"/>
</dbReference>
<feature type="transmembrane region" description="Helical" evidence="12">
    <location>
        <begin position="966"/>
        <end position="987"/>
    </location>
</feature>
<keyword evidence="4" id="KW-0677">Repeat</keyword>
<keyword evidence="7" id="KW-1278">Translocase</keyword>
<dbReference type="Pfam" id="PF00005">
    <property type="entry name" value="ABC_tran"/>
    <property type="match status" value="2"/>
</dbReference>
<keyword evidence="9 12" id="KW-0472">Membrane</keyword>
<dbReference type="CDD" id="cd18578">
    <property type="entry name" value="ABC_6TM_Pgp_ABCB1_D2_like"/>
    <property type="match status" value="1"/>
</dbReference>
<dbReference type="InterPro" id="IPR003593">
    <property type="entry name" value="AAA+_ATPase"/>
</dbReference>
<keyword evidence="16" id="KW-1185">Reference proteome</keyword>
<accession>A0A418AIK9</accession>
<evidence type="ECO:0000259" key="13">
    <source>
        <dbReference type="PROSITE" id="PS50893"/>
    </source>
</evidence>
<keyword evidence="10" id="KW-0325">Glycoprotein</keyword>
<dbReference type="InterPro" id="IPR003439">
    <property type="entry name" value="ABC_transporter-like_ATP-bd"/>
</dbReference>
<feature type="transmembrane region" description="Helical" evidence="12">
    <location>
        <begin position="189"/>
        <end position="206"/>
    </location>
</feature>
<feature type="domain" description="ABC transmembrane type-1" evidence="14">
    <location>
        <begin position="59"/>
        <end position="362"/>
    </location>
</feature>
<evidence type="ECO:0000256" key="9">
    <source>
        <dbReference type="ARBA" id="ARBA00023136"/>
    </source>
</evidence>
<dbReference type="PROSITE" id="PS50929">
    <property type="entry name" value="ABC_TM1F"/>
    <property type="match status" value="2"/>
</dbReference>
<keyword evidence="8 12" id="KW-1133">Transmembrane helix</keyword>
<evidence type="ECO:0000256" key="11">
    <source>
        <dbReference type="SAM" id="MobiDB-lite"/>
    </source>
</evidence>
<reference evidence="15 16" key="1">
    <citation type="submission" date="2018-08" db="EMBL/GenBank/DDBJ databases">
        <title>Aphanomyces genome sequencing and annotation.</title>
        <authorList>
            <person name="Minardi D."/>
            <person name="Oidtmann B."/>
            <person name="Van Der Giezen M."/>
            <person name="Studholme D.J."/>
        </authorList>
    </citation>
    <scope>NUCLEOTIDE SEQUENCE [LARGE SCALE GENOMIC DNA]</scope>
    <source>
        <strain evidence="15 16">NJM0002</strain>
    </source>
</reference>
<evidence type="ECO:0000256" key="6">
    <source>
        <dbReference type="ARBA" id="ARBA00022840"/>
    </source>
</evidence>
<feature type="compositionally biased region" description="Basic and acidic residues" evidence="11">
    <location>
        <begin position="1"/>
        <end position="11"/>
    </location>
</feature>
<evidence type="ECO:0000313" key="16">
    <source>
        <dbReference type="Proteomes" id="UP000285060"/>
    </source>
</evidence>
<keyword evidence="5" id="KW-0547">Nucleotide-binding</keyword>
<feature type="transmembrane region" description="Helical" evidence="12">
    <location>
        <begin position="55"/>
        <end position="86"/>
    </location>
</feature>
<dbReference type="InterPro" id="IPR011527">
    <property type="entry name" value="ABC1_TM_dom"/>
</dbReference>
<dbReference type="FunFam" id="3.40.50.300:FF:000479">
    <property type="entry name" value="Multidrug resistance protein 1A"/>
    <property type="match status" value="1"/>
</dbReference>
<dbReference type="PANTHER" id="PTHR24222">
    <property type="entry name" value="ABC TRANSPORTER B FAMILY"/>
    <property type="match status" value="1"/>
</dbReference>
<feature type="transmembrane region" description="Helical" evidence="12">
    <location>
        <begin position="747"/>
        <end position="766"/>
    </location>
</feature>
<evidence type="ECO:0000256" key="8">
    <source>
        <dbReference type="ARBA" id="ARBA00022989"/>
    </source>
</evidence>
<protein>
    <recommendedName>
        <fullName evidence="17">ABC transmembrane type-1 domain-containing protein</fullName>
    </recommendedName>
</protein>
<gene>
    <name evidence="15" type="ORF">DYB32_009350</name>
</gene>
<name>A0A418AIK9_9STRA</name>
<feature type="transmembrane region" description="Helical" evidence="12">
    <location>
        <begin position="212"/>
        <end position="229"/>
    </location>
</feature>
<dbReference type="GO" id="GO:0005524">
    <property type="term" value="F:ATP binding"/>
    <property type="evidence" value="ECO:0007669"/>
    <property type="project" value="UniProtKB-KW"/>
</dbReference>
<feature type="transmembrane region" description="Helical" evidence="12">
    <location>
        <begin position="106"/>
        <end position="134"/>
    </location>
</feature>
<feature type="transmembrane region" description="Helical" evidence="12">
    <location>
        <begin position="827"/>
        <end position="846"/>
    </location>
</feature>
<evidence type="ECO:0008006" key="17">
    <source>
        <dbReference type="Google" id="ProtNLM"/>
    </source>
</evidence>
<evidence type="ECO:0000256" key="2">
    <source>
        <dbReference type="ARBA" id="ARBA00022448"/>
    </source>
</evidence>
<dbReference type="CDD" id="cd18577">
    <property type="entry name" value="ABC_6TM_Pgp_ABCB1_D1_like"/>
    <property type="match status" value="1"/>
</dbReference>
<dbReference type="SUPFAM" id="SSF90123">
    <property type="entry name" value="ABC transporter transmembrane region"/>
    <property type="match status" value="2"/>
</dbReference>
<dbReference type="AlphaFoldDB" id="A0A418AIK9"/>
<evidence type="ECO:0000259" key="14">
    <source>
        <dbReference type="PROSITE" id="PS50929"/>
    </source>
</evidence>
<dbReference type="PANTHER" id="PTHR24222:SF76">
    <property type="entry name" value="MYCOBACTIN IMPORT ATP-BINDING_PERMEASE PROTEIN IRTB"/>
    <property type="match status" value="1"/>
</dbReference>
<dbReference type="Pfam" id="PF00664">
    <property type="entry name" value="ABC_membrane"/>
    <property type="match status" value="2"/>
</dbReference>
<dbReference type="GO" id="GO:0005886">
    <property type="term" value="C:plasma membrane"/>
    <property type="evidence" value="ECO:0007669"/>
    <property type="project" value="TreeGrafter"/>
</dbReference>
<feature type="region of interest" description="Disordered" evidence="11">
    <location>
        <begin position="1"/>
        <end position="33"/>
    </location>
</feature>
<keyword evidence="6" id="KW-0067">ATP-binding</keyword>
<proteinExistence type="predicted"/>
<evidence type="ECO:0000256" key="12">
    <source>
        <dbReference type="SAM" id="Phobius"/>
    </source>
</evidence>
<dbReference type="PROSITE" id="PS50893">
    <property type="entry name" value="ABC_TRANSPORTER_2"/>
    <property type="match status" value="1"/>
</dbReference>
<dbReference type="InterPro" id="IPR027417">
    <property type="entry name" value="P-loop_NTPase"/>
</dbReference>